<dbReference type="GO" id="GO:0008270">
    <property type="term" value="F:zinc ion binding"/>
    <property type="evidence" value="ECO:0007669"/>
    <property type="project" value="InterPro"/>
</dbReference>
<dbReference type="CDD" id="cd03311">
    <property type="entry name" value="CIMS_C_terminal_like"/>
    <property type="match status" value="1"/>
</dbReference>
<feature type="domain" description="Cobalamin-independent methionine synthase MetE C-terminal/archaeal" evidence="1">
    <location>
        <begin position="75"/>
        <end position="279"/>
    </location>
</feature>
<dbReference type="GO" id="GO:0003871">
    <property type="term" value="F:5-methyltetrahydropteroyltriglutamate-homocysteine S-methyltransferase activity"/>
    <property type="evidence" value="ECO:0007669"/>
    <property type="project" value="InterPro"/>
</dbReference>
<comment type="caution">
    <text evidence="2">The sequence shown here is derived from an EMBL/GenBank/DDBJ whole genome shotgun (WGS) entry which is preliminary data.</text>
</comment>
<dbReference type="Proteomes" id="UP000465221">
    <property type="component" value="Unassembled WGS sequence"/>
</dbReference>
<evidence type="ECO:0000259" key="1">
    <source>
        <dbReference type="Pfam" id="PF01717"/>
    </source>
</evidence>
<dbReference type="SUPFAM" id="SSF51726">
    <property type="entry name" value="UROD/MetE-like"/>
    <property type="match status" value="2"/>
</dbReference>
<protein>
    <submittedName>
        <fullName evidence="2">Uncharacterized protein YxjG</fullName>
    </submittedName>
</protein>
<evidence type="ECO:0000313" key="2">
    <source>
        <dbReference type="EMBL" id="GFF43556.1"/>
    </source>
</evidence>
<dbReference type="InterPro" id="IPR002629">
    <property type="entry name" value="Met_Synth_C/arc"/>
</dbReference>
<dbReference type="PANTHER" id="PTHR43844:SF2">
    <property type="entry name" value="SYNTHASE, VITAMIN-B12 INDEPENDENT, PUTATIVE (AFU_ORTHOLOGUE AFUA_3G12060)-RELATED"/>
    <property type="match status" value="1"/>
</dbReference>
<dbReference type="Pfam" id="PF01717">
    <property type="entry name" value="Meth_synt_2"/>
    <property type="match status" value="1"/>
</dbReference>
<dbReference type="EMBL" id="BLKC01000054">
    <property type="protein sequence ID" value="GFF43556.1"/>
    <property type="molecule type" value="Genomic_DNA"/>
</dbReference>
<sequence length="287" mass="32713">MAQLHSNPPFRAEHLGSLLRTEELLKVKIAFEKGQASAAELKAVEDRDIKDIVETQKKLGYPALSDGEYCRHTYQEELQILYDAGCRNVQFDDPNLAYFCSEKMLEGWKTDLLNTATADETFEKYIKQYNELLSKRPADFHVGVHICRGNFVGSRHFSEGGYDRIATKLFKELNVDTYYLEYDTPRAGGFEPLKELPRHKNVILGVVTSKFPELEDKEEMKKRVYEAAKFIAEGNNISVEEALKQVGVSPQCGFASHREGNAIDWDGMINKLKLVREIANDIWPGEL</sequence>
<proteinExistence type="predicted"/>
<name>A0A8H3P1N2_9EURO</name>
<dbReference type="PANTHER" id="PTHR43844">
    <property type="entry name" value="METHIONINE SYNTHASE"/>
    <property type="match status" value="1"/>
</dbReference>
<evidence type="ECO:0000313" key="3">
    <source>
        <dbReference type="Proteomes" id="UP000465221"/>
    </source>
</evidence>
<reference evidence="2 3" key="1">
    <citation type="submission" date="2020-01" db="EMBL/GenBank/DDBJ databases">
        <title>Draft genome sequence of Aspergillus udagawae IFM 46972.</title>
        <authorList>
            <person name="Takahashi H."/>
            <person name="Yaguchi T."/>
        </authorList>
    </citation>
    <scope>NUCLEOTIDE SEQUENCE [LARGE SCALE GENOMIC DNA]</scope>
    <source>
        <strain evidence="2 3">IFM 46972</strain>
    </source>
</reference>
<gene>
    <name evidence="2" type="ORF">IFM46972_07245</name>
</gene>
<accession>A0A8H3P1N2</accession>
<dbReference type="InterPro" id="IPR038071">
    <property type="entry name" value="UROD/MetE-like_sf"/>
</dbReference>
<dbReference type="AlphaFoldDB" id="A0A8H3P1N2"/>
<dbReference type="GO" id="GO:0009086">
    <property type="term" value="P:methionine biosynthetic process"/>
    <property type="evidence" value="ECO:0007669"/>
    <property type="project" value="InterPro"/>
</dbReference>
<dbReference type="Gene3D" id="3.20.20.210">
    <property type="match status" value="2"/>
</dbReference>
<organism evidence="2 3">
    <name type="scientific">Aspergillus udagawae</name>
    <dbReference type="NCBI Taxonomy" id="91492"/>
    <lineage>
        <taxon>Eukaryota</taxon>
        <taxon>Fungi</taxon>
        <taxon>Dikarya</taxon>
        <taxon>Ascomycota</taxon>
        <taxon>Pezizomycotina</taxon>
        <taxon>Eurotiomycetes</taxon>
        <taxon>Eurotiomycetidae</taxon>
        <taxon>Eurotiales</taxon>
        <taxon>Aspergillaceae</taxon>
        <taxon>Aspergillus</taxon>
        <taxon>Aspergillus subgen. Fumigati</taxon>
    </lineage>
</organism>